<dbReference type="AlphaFoldDB" id="A0A7X6FQT0"/>
<feature type="transmembrane region" description="Helical" evidence="1">
    <location>
        <begin position="76"/>
        <end position="96"/>
    </location>
</feature>
<keyword evidence="1" id="KW-1133">Transmembrane helix</keyword>
<protein>
    <submittedName>
        <fullName evidence="2">AbrB family transcriptional regulator</fullName>
    </submittedName>
</protein>
<dbReference type="GO" id="GO:0016020">
    <property type="term" value="C:membrane"/>
    <property type="evidence" value="ECO:0007669"/>
    <property type="project" value="InterPro"/>
</dbReference>
<dbReference type="PANTHER" id="PTHR38457:SF1">
    <property type="entry name" value="REGULATOR ABRB-RELATED"/>
    <property type="match status" value="1"/>
</dbReference>
<feature type="transmembrane region" description="Helical" evidence="1">
    <location>
        <begin position="24"/>
        <end position="40"/>
    </location>
</feature>
<feature type="transmembrane region" description="Helical" evidence="1">
    <location>
        <begin position="252"/>
        <end position="273"/>
    </location>
</feature>
<dbReference type="Proteomes" id="UP000558475">
    <property type="component" value="Unassembled WGS sequence"/>
</dbReference>
<dbReference type="GO" id="GO:0010468">
    <property type="term" value="P:regulation of gene expression"/>
    <property type="evidence" value="ECO:0007669"/>
    <property type="project" value="InterPro"/>
</dbReference>
<feature type="transmembrane region" description="Helical" evidence="1">
    <location>
        <begin position="228"/>
        <end position="246"/>
    </location>
</feature>
<dbReference type="InterPro" id="IPR017516">
    <property type="entry name" value="AbrB_dup"/>
</dbReference>
<evidence type="ECO:0000313" key="2">
    <source>
        <dbReference type="EMBL" id="NKW10241.1"/>
    </source>
</evidence>
<evidence type="ECO:0000256" key="1">
    <source>
        <dbReference type="SAM" id="Phobius"/>
    </source>
</evidence>
<dbReference type="NCBIfam" id="TIGR03082">
    <property type="entry name" value="Gneg_AbrB_dup"/>
    <property type="match status" value="2"/>
</dbReference>
<keyword evidence="1" id="KW-0812">Transmembrane</keyword>
<accession>A0A7X6FQT0</accession>
<feature type="transmembrane region" description="Helical" evidence="1">
    <location>
        <begin position="102"/>
        <end position="124"/>
    </location>
</feature>
<reference evidence="2 3" key="1">
    <citation type="submission" date="2020-04" db="EMBL/GenBank/DDBJ databases">
        <title>Whole genome sequencing of clinical and environmental type strains of Ochrobactrum.</title>
        <authorList>
            <person name="Dharne M."/>
        </authorList>
    </citation>
    <scope>NUCLEOTIDE SEQUENCE [LARGE SCALE GENOMIC DNA]</scope>
    <source>
        <strain evidence="2 3">DSM 13340</strain>
    </source>
</reference>
<dbReference type="EMBL" id="JAAXZB010000001">
    <property type="protein sequence ID" value="NKW10241.1"/>
    <property type="molecule type" value="Genomic_DNA"/>
</dbReference>
<feature type="transmembrane region" description="Helical" evidence="1">
    <location>
        <begin position="203"/>
        <end position="221"/>
    </location>
</feature>
<feature type="transmembrane region" description="Helical" evidence="1">
    <location>
        <begin position="280"/>
        <end position="301"/>
    </location>
</feature>
<proteinExistence type="predicted"/>
<dbReference type="InterPro" id="IPR007820">
    <property type="entry name" value="AbrB_fam"/>
</dbReference>
<sequence>MQKTSPSGPNSTPSKFSFKNRARPIQWVLLAVFSAILIFAGEELQLPAAMLLGAMLGAILMAAGESTLRVHRWLSLGAQGVVGCLIARSITAEFFTSMGQHLPVILLSVGYVLFTSTFIGYLLARFRILPGTTAVWGSSPGAATAMTLMAEAHGADARLVAFMQYLRVVLVATAASLVLRLSTGVETVTPIEIVWFPPIDWSTLGPTLLLIVGGSFLGEILRIPTGAMLVPLILGALLQDTGFITIDLPPWLLAVSYLLIGWRIGLGFSRAIIAHAARAFPAVLTSTLLLIAVCGLFGMALGHVLGLDPLTAYLATSPGGADTVAIIAASSNVDLPFIIAMQTSRFFIVLLAGPAIARFVAARIERRITKRTFNTKSR</sequence>
<comment type="caution">
    <text evidence="2">The sequence shown here is derived from an EMBL/GenBank/DDBJ whole genome shotgun (WGS) entry which is preliminary data.</text>
</comment>
<name>A0A7X6FQT0_9HYPH</name>
<keyword evidence="1" id="KW-0472">Membrane</keyword>
<feature type="transmembrane region" description="Helical" evidence="1">
    <location>
        <begin position="46"/>
        <end position="64"/>
    </location>
</feature>
<gene>
    <name evidence="2" type="ORF">HGG76_14930</name>
</gene>
<organism evidence="2 3">
    <name type="scientific">Brucella tritici</name>
    <dbReference type="NCBI Taxonomy" id="94626"/>
    <lineage>
        <taxon>Bacteria</taxon>
        <taxon>Pseudomonadati</taxon>
        <taxon>Pseudomonadota</taxon>
        <taxon>Alphaproteobacteria</taxon>
        <taxon>Hyphomicrobiales</taxon>
        <taxon>Brucellaceae</taxon>
        <taxon>Brucella/Ochrobactrum group</taxon>
        <taxon>Brucella</taxon>
    </lineage>
</organism>
<dbReference type="Pfam" id="PF05145">
    <property type="entry name" value="AbrB"/>
    <property type="match status" value="1"/>
</dbReference>
<evidence type="ECO:0000313" key="3">
    <source>
        <dbReference type="Proteomes" id="UP000558475"/>
    </source>
</evidence>
<dbReference type="PIRSF" id="PIRSF038991">
    <property type="entry name" value="Protein_AbrB"/>
    <property type="match status" value="1"/>
</dbReference>
<feature type="transmembrane region" description="Helical" evidence="1">
    <location>
        <begin position="337"/>
        <end position="361"/>
    </location>
</feature>
<feature type="transmembrane region" description="Helical" evidence="1">
    <location>
        <begin position="165"/>
        <end position="183"/>
    </location>
</feature>
<dbReference type="PANTHER" id="PTHR38457">
    <property type="entry name" value="REGULATOR ABRB-RELATED"/>
    <property type="match status" value="1"/>
</dbReference>